<evidence type="ECO:0000256" key="6">
    <source>
        <dbReference type="SAM" id="Phobius"/>
    </source>
</evidence>
<evidence type="ECO:0000313" key="8">
    <source>
        <dbReference type="Proteomes" id="UP000054166"/>
    </source>
</evidence>
<dbReference type="STRING" id="765440.A0A0C3CBR1"/>
<evidence type="ECO:0000313" key="7">
    <source>
        <dbReference type="EMBL" id="KIM87097.1"/>
    </source>
</evidence>
<feature type="transmembrane region" description="Helical" evidence="6">
    <location>
        <begin position="310"/>
        <end position="332"/>
    </location>
</feature>
<evidence type="ECO:0000256" key="2">
    <source>
        <dbReference type="ARBA" id="ARBA00022692"/>
    </source>
</evidence>
<feature type="region of interest" description="Disordered" evidence="5">
    <location>
        <begin position="81"/>
        <end position="107"/>
    </location>
</feature>
<dbReference type="AlphaFoldDB" id="A0A0C3CBR1"/>
<accession>A0A0C3CBR1</accession>
<gene>
    <name evidence="7" type="ORF">PILCRDRAFT_815553</name>
</gene>
<dbReference type="InterPro" id="IPR018819">
    <property type="entry name" value="Nur1/Mug154"/>
</dbReference>
<dbReference type="GO" id="GO:0007096">
    <property type="term" value="P:regulation of exit from mitosis"/>
    <property type="evidence" value="ECO:0007669"/>
    <property type="project" value="TreeGrafter"/>
</dbReference>
<keyword evidence="8" id="KW-1185">Reference proteome</keyword>
<dbReference type="HOGENOM" id="CLU_062849_0_0_1"/>
<proteinExistence type="predicted"/>
<evidence type="ECO:0000256" key="1">
    <source>
        <dbReference type="ARBA" id="ARBA00004127"/>
    </source>
</evidence>
<dbReference type="GO" id="GO:0043007">
    <property type="term" value="P:maintenance of rDNA"/>
    <property type="evidence" value="ECO:0007669"/>
    <property type="project" value="TreeGrafter"/>
</dbReference>
<evidence type="ECO:0000256" key="4">
    <source>
        <dbReference type="ARBA" id="ARBA00023136"/>
    </source>
</evidence>
<keyword evidence="3 6" id="KW-1133">Transmembrane helix</keyword>
<dbReference type="OrthoDB" id="3363151at2759"/>
<dbReference type="GO" id="GO:0012505">
    <property type="term" value="C:endomembrane system"/>
    <property type="evidence" value="ECO:0007669"/>
    <property type="project" value="UniProtKB-SubCell"/>
</dbReference>
<dbReference type="EMBL" id="KN832980">
    <property type="protein sequence ID" value="KIM87097.1"/>
    <property type="molecule type" value="Genomic_DNA"/>
</dbReference>
<feature type="compositionally biased region" description="Low complexity" evidence="5">
    <location>
        <begin position="1"/>
        <end position="41"/>
    </location>
</feature>
<evidence type="ECO:0000256" key="3">
    <source>
        <dbReference type="ARBA" id="ARBA00022989"/>
    </source>
</evidence>
<feature type="region of interest" description="Disordered" evidence="5">
    <location>
        <begin position="1"/>
        <end position="68"/>
    </location>
</feature>
<dbReference type="PANTHER" id="PTHR28293:SF1">
    <property type="entry name" value="NUCLEAR RIM PROTEIN 1"/>
    <property type="match status" value="1"/>
</dbReference>
<sequence length="374" mass="41414">MALRRLAQANNAASASGSPRDSTPRSASASASGPSSPVTPGRGLPSTPRNRISYVQSPSATPSISSSTPFDWEAARSMKPAPYGTPLQGKRKLGRKSVGGPGGTPRKAIVRKRGIVERISSIPSQIAFEIGMFPHNIPLPAPQTSAWLLGGGMHFLHFLLRINQVEKVPDSDLGWEDMYREHEGSSWFDWTTPMTLLLIAASVLNAFYLFSRLRLYRLHRRPDPVSSPNAKFVSADLDYEPLQPPSLISRISSGAWYTFCASWRFLLNMNPPSTKYGGGPTMSKVQQLEVWIPGELEMTLFCIYSPVHPLLWMATTSANWMFMLLIMSGVGVQMRVLTRSYEALVKDKEIIAAEVMHEYNEGVYFLSHSAFSLY</sequence>
<feature type="compositionally biased region" description="Polar residues" evidence="5">
    <location>
        <begin position="47"/>
        <end position="56"/>
    </location>
</feature>
<dbReference type="InParanoid" id="A0A0C3CBR1"/>
<dbReference type="Pfam" id="PF10332">
    <property type="entry name" value="DUF2418"/>
    <property type="match status" value="1"/>
</dbReference>
<feature type="compositionally biased region" description="Low complexity" evidence="5">
    <location>
        <begin position="57"/>
        <end position="68"/>
    </location>
</feature>
<reference evidence="8" key="2">
    <citation type="submission" date="2015-01" db="EMBL/GenBank/DDBJ databases">
        <title>Evolutionary Origins and Diversification of the Mycorrhizal Mutualists.</title>
        <authorList>
            <consortium name="DOE Joint Genome Institute"/>
            <consortium name="Mycorrhizal Genomics Consortium"/>
            <person name="Kohler A."/>
            <person name="Kuo A."/>
            <person name="Nagy L.G."/>
            <person name="Floudas D."/>
            <person name="Copeland A."/>
            <person name="Barry K.W."/>
            <person name="Cichocki N."/>
            <person name="Veneault-Fourrey C."/>
            <person name="LaButti K."/>
            <person name="Lindquist E.A."/>
            <person name="Lipzen A."/>
            <person name="Lundell T."/>
            <person name="Morin E."/>
            <person name="Murat C."/>
            <person name="Riley R."/>
            <person name="Ohm R."/>
            <person name="Sun H."/>
            <person name="Tunlid A."/>
            <person name="Henrissat B."/>
            <person name="Grigoriev I.V."/>
            <person name="Hibbett D.S."/>
            <person name="Martin F."/>
        </authorList>
    </citation>
    <scope>NUCLEOTIDE SEQUENCE [LARGE SCALE GENOMIC DNA]</scope>
    <source>
        <strain evidence="8">F 1598</strain>
    </source>
</reference>
<evidence type="ECO:0008006" key="9">
    <source>
        <dbReference type="Google" id="ProtNLM"/>
    </source>
</evidence>
<keyword evidence="4 6" id="KW-0472">Membrane</keyword>
<dbReference type="Proteomes" id="UP000054166">
    <property type="component" value="Unassembled WGS sequence"/>
</dbReference>
<name>A0A0C3CBR1_PILCF</name>
<reference evidence="7 8" key="1">
    <citation type="submission" date="2014-04" db="EMBL/GenBank/DDBJ databases">
        <authorList>
            <consortium name="DOE Joint Genome Institute"/>
            <person name="Kuo A."/>
            <person name="Tarkka M."/>
            <person name="Buscot F."/>
            <person name="Kohler A."/>
            <person name="Nagy L.G."/>
            <person name="Floudas D."/>
            <person name="Copeland A."/>
            <person name="Barry K.W."/>
            <person name="Cichocki N."/>
            <person name="Veneault-Fourrey C."/>
            <person name="LaButti K."/>
            <person name="Lindquist E.A."/>
            <person name="Lipzen A."/>
            <person name="Lundell T."/>
            <person name="Morin E."/>
            <person name="Murat C."/>
            <person name="Sun H."/>
            <person name="Tunlid A."/>
            <person name="Henrissat B."/>
            <person name="Grigoriev I.V."/>
            <person name="Hibbett D.S."/>
            <person name="Martin F."/>
            <person name="Nordberg H.P."/>
            <person name="Cantor M.N."/>
            <person name="Hua S.X."/>
        </authorList>
    </citation>
    <scope>NUCLEOTIDE SEQUENCE [LARGE SCALE GENOMIC DNA]</scope>
    <source>
        <strain evidence="7 8">F 1598</strain>
    </source>
</reference>
<keyword evidence="2 6" id="KW-0812">Transmembrane</keyword>
<dbReference type="PANTHER" id="PTHR28293">
    <property type="entry name" value="NUCLEAR RIM PROTEIN 1"/>
    <property type="match status" value="1"/>
</dbReference>
<comment type="subcellular location">
    <subcellularLocation>
        <location evidence="1">Endomembrane system</location>
        <topology evidence="1">Multi-pass membrane protein</topology>
    </subcellularLocation>
</comment>
<protein>
    <recommendedName>
        <fullName evidence="9">Nuclear rim protein 1</fullName>
    </recommendedName>
</protein>
<evidence type="ECO:0000256" key="5">
    <source>
        <dbReference type="SAM" id="MobiDB-lite"/>
    </source>
</evidence>
<organism evidence="7 8">
    <name type="scientific">Piloderma croceum (strain F 1598)</name>
    <dbReference type="NCBI Taxonomy" id="765440"/>
    <lineage>
        <taxon>Eukaryota</taxon>
        <taxon>Fungi</taxon>
        <taxon>Dikarya</taxon>
        <taxon>Basidiomycota</taxon>
        <taxon>Agaricomycotina</taxon>
        <taxon>Agaricomycetes</taxon>
        <taxon>Agaricomycetidae</taxon>
        <taxon>Atheliales</taxon>
        <taxon>Atheliaceae</taxon>
        <taxon>Piloderma</taxon>
    </lineage>
</organism>